<keyword evidence="7" id="KW-1185">Reference proteome</keyword>
<reference evidence="6 7" key="1">
    <citation type="submission" date="2018-02" db="EMBL/GenBank/DDBJ databases">
        <title>Genome sequences of Apibacter spp., gut symbionts of Asian honey bees.</title>
        <authorList>
            <person name="Kwong W.K."/>
            <person name="Steele M.I."/>
            <person name="Moran N.A."/>
        </authorList>
    </citation>
    <scope>NUCLEOTIDE SEQUENCE [LARGE SCALE GENOMIC DNA]</scope>
    <source>
        <strain evidence="7">wkB301</strain>
    </source>
</reference>
<dbReference type="GO" id="GO:0047372">
    <property type="term" value="F:monoacylglycerol lipase activity"/>
    <property type="evidence" value="ECO:0007669"/>
    <property type="project" value="TreeGrafter"/>
</dbReference>
<feature type="domain" description="Serine aminopeptidase S33" evidence="5">
    <location>
        <begin position="60"/>
        <end position="272"/>
    </location>
</feature>
<proteinExistence type="inferred from homology"/>
<comment type="similarity">
    <text evidence="1">Belongs to the AB hydrolase superfamily. AB hydrolase 4 family.</text>
</comment>
<dbReference type="Gene3D" id="3.40.50.1820">
    <property type="entry name" value="alpha/beta hydrolase"/>
    <property type="match status" value="1"/>
</dbReference>
<dbReference type="PIRSF" id="PIRSF005211">
    <property type="entry name" value="Ab_hydro_YheT"/>
    <property type="match status" value="1"/>
</dbReference>
<evidence type="ECO:0000256" key="3">
    <source>
        <dbReference type="ARBA" id="ARBA00022801"/>
    </source>
</evidence>
<comment type="caution">
    <text evidence="6">The sequence shown here is derived from an EMBL/GenBank/DDBJ whole genome shotgun (WGS) entry which is preliminary data.</text>
</comment>
<dbReference type="InterPro" id="IPR012020">
    <property type="entry name" value="ABHD4"/>
</dbReference>
<dbReference type="Pfam" id="PF12146">
    <property type="entry name" value="Hydrolase_4"/>
    <property type="match status" value="1"/>
</dbReference>
<dbReference type="OrthoDB" id="332676at2"/>
<dbReference type="Proteomes" id="UP000238042">
    <property type="component" value="Unassembled WGS sequence"/>
</dbReference>
<gene>
    <name evidence="6" type="ORF">C4S77_03735</name>
</gene>
<keyword evidence="3 6" id="KW-0378">Hydrolase</keyword>
<dbReference type="GO" id="GO:0034338">
    <property type="term" value="F:short-chain carboxylesterase activity"/>
    <property type="evidence" value="ECO:0007669"/>
    <property type="project" value="TreeGrafter"/>
</dbReference>
<evidence type="ECO:0000259" key="5">
    <source>
        <dbReference type="Pfam" id="PF12146"/>
    </source>
</evidence>
<keyword evidence="2" id="KW-0719">Serine esterase</keyword>
<dbReference type="RefSeq" id="WP_105246166.1">
    <property type="nucleotide sequence ID" value="NZ_PSZM01000024.1"/>
</dbReference>
<evidence type="ECO:0000256" key="4">
    <source>
        <dbReference type="PIRSR" id="PIRSR005211-1"/>
    </source>
</evidence>
<dbReference type="SUPFAM" id="SSF53474">
    <property type="entry name" value="alpha/beta-Hydrolases"/>
    <property type="match status" value="1"/>
</dbReference>
<dbReference type="InterPro" id="IPR029058">
    <property type="entry name" value="AB_hydrolase_fold"/>
</dbReference>
<dbReference type="EMBL" id="PSZM01000024">
    <property type="protein sequence ID" value="PQL94280.1"/>
    <property type="molecule type" value="Genomic_DNA"/>
</dbReference>
<dbReference type="PANTHER" id="PTHR10794">
    <property type="entry name" value="ABHYDROLASE DOMAIN-CONTAINING PROTEIN"/>
    <property type="match status" value="1"/>
</dbReference>
<dbReference type="PANTHER" id="PTHR10794:SF63">
    <property type="entry name" value="ALPHA_BETA HYDROLASE 1, ISOFORM A"/>
    <property type="match status" value="1"/>
</dbReference>
<accession>A0A2S8AFH9</accession>
<evidence type="ECO:0000256" key="2">
    <source>
        <dbReference type="ARBA" id="ARBA00022487"/>
    </source>
</evidence>
<dbReference type="InterPro" id="IPR000952">
    <property type="entry name" value="AB_hydrolase_4_CS"/>
</dbReference>
<feature type="active site" description="Charge relay system" evidence="4">
    <location>
        <position position="296"/>
    </location>
</feature>
<evidence type="ECO:0000313" key="7">
    <source>
        <dbReference type="Proteomes" id="UP000238042"/>
    </source>
</evidence>
<protein>
    <submittedName>
        <fullName evidence="6">Alpha/beta hydrolase</fullName>
    </submittedName>
</protein>
<evidence type="ECO:0000256" key="1">
    <source>
        <dbReference type="ARBA" id="ARBA00010884"/>
    </source>
</evidence>
<evidence type="ECO:0000313" key="6">
    <source>
        <dbReference type="EMBL" id="PQL94280.1"/>
    </source>
</evidence>
<feature type="active site" description="Charge relay system" evidence="4">
    <location>
        <position position="142"/>
    </location>
</feature>
<organism evidence="6 7">
    <name type="scientific">Apibacter adventoris</name>
    <dbReference type="NCBI Taxonomy" id="1679466"/>
    <lineage>
        <taxon>Bacteria</taxon>
        <taxon>Pseudomonadati</taxon>
        <taxon>Bacteroidota</taxon>
        <taxon>Flavobacteriia</taxon>
        <taxon>Flavobacteriales</taxon>
        <taxon>Weeksellaceae</taxon>
        <taxon>Apibacter</taxon>
    </lineage>
</organism>
<dbReference type="AlphaFoldDB" id="A0A2S8AFH9"/>
<dbReference type="InterPro" id="IPR022742">
    <property type="entry name" value="Hydrolase_4"/>
</dbReference>
<dbReference type="InterPro" id="IPR050960">
    <property type="entry name" value="AB_hydrolase_4_sf"/>
</dbReference>
<dbReference type="PROSITE" id="PS01133">
    <property type="entry name" value="UPF0017"/>
    <property type="match status" value="1"/>
</dbReference>
<sequence length="321" mass="37231">MQYINQSSYEPPDNIIYKNAHISTIIPGILKKYPIPPYVRERLELSDGDFLLLDWWKQSNTDKLIIISHGLEGHSRRTYVNSCANYFHNDGYSILAWNQRSCGGEINRLPKLYHMGLIEDLNEVIKHAIDHGYKEIDLIGYSMGGILSLNFLGRMHTPSCIKACVTFSTPLDLLSNAAVFRKRSNIIYLKNFMVDFIRKLKIKQSQFPEIFDEKKLRDIKSFDELDDFFTAPLFGFKNKEDYYKKNSPLFILNEITIPTLIVNAENDPFLTPESFLNNFDIPNHNLYFEKPKFGGHVGFSLKDTSYSWAEIRAKQFIESIS</sequence>
<feature type="active site" description="Charge relay system" evidence="4">
    <location>
        <position position="267"/>
    </location>
</feature>
<name>A0A2S8AFH9_9FLAO</name>